<dbReference type="InterPro" id="IPR010998">
    <property type="entry name" value="Integrase_recombinase_N"/>
</dbReference>
<dbReference type="Proteomes" id="UP000249396">
    <property type="component" value="Unassembled WGS sequence"/>
</dbReference>
<comment type="similarity">
    <text evidence="1">Belongs to the 'phage' integrase family.</text>
</comment>
<evidence type="ECO:0008006" key="10">
    <source>
        <dbReference type="Google" id="ProtNLM"/>
    </source>
</evidence>
<organism evidence="8 9">
    <name type="scientific">Candidatus Methylumidiphilus alinenensis</name>
    <dbReference type="NCBI Taxonomy" id="2202197"/>
    <lineage>
        <taxon>Bacteria</taxon>
        <taxon>Pseudomonadati</taxon>
        <taxon>Pseudomonadota</taxon>
        <taxon>Gammaproteobacteria</taxon>
        <taxon>Methylococcales</taxon>
        <taxon>Candidatus Methylumidiphilus</taxon>
    </lineage>
</organism>
<dbReference type="Pfam" id="PF12482">
    <property type="entry name" value="DUF3701"/>
    <property type="match status" value="1"/>
</dbReference>
<evidence type="ECO:0000256" key="4">
    <source>
        <dbReference type="ARBA" id="ARBA00023172"/>
    </source>
</evidence>
<name>A0A2W4R3R4_9GAMM</name>
<gene>
    <name evidence="8" type="ORF">DM484_12160</name>
</gene>
<dbReference type="InterPro" id="IPR022169">
    <property type="entry name" value="DUF3701"/>
</dbReference>
<feature type="domain" description="Tyr recombinase" evidence="6">
    <location>
        <begin position="326"/>
        <end position="552"/>
    </location>
</feature>
<dbReference type="InterPro" id="IPR011010">
    <property type="entry name" value="DNA_brk_join_enz"/>
</dbReference>
<evidence type="ECO:0000256" key="3">
    <source>
        <dbReference type="ARBA" id="ARBA00023125"/>
    </source>
</evidence>
<keyword evidence="2" id="KW-0229">DNA integration</keyword>
<keyword evidence="3 5" id="KW-0238">DNA-binding</keyword>
<dbReference type="GO" id="GO:0006310">
    <property type="term" value="P:DNA recombination"/>
    <property type="evidence" value="ECO:0007669"/>
    <property type="project" value="UniProtKB-KW"/>
</dbReference>
<dbReference type="PANTHER" id="PTHR30349">
    <property type="entry name" value="PHAGE INTEGRASE-RELATED"/>
    <property type="match status" value="1"/>
</dbReference>
<keyword evidence="4" id="KW-0233">DNA recombination</keyword>
<dbReference type="InterPro" id="IPR044068">
    <property type="entry name" value="CB"/>
</dbReference>
<comment type="caution">
    <text evidence="8">The sequence shown here is derived from an EMBL/GenBank/DDBJ whole genome shotgun (WGS) entry which is preliminary data.</text>
</comment>
<sequence length="562" mass="63558">MNLLGWPLLGQLYLDGADIATTRQTVQALRQRLALKARHLGLPELADFWLKERLNGEDWLKKAEAGLRTLLEAQEPQPALDDSVTLWFPERIADKLRGQNMDTLRAVIAFRQQQGKSCWQGLPNFGIQSAQSVERFLKIHASALGLANALEIRKQGLVGLGKPRHTVMDNLFDSQDGLSGAHGSNRAPHDRCRLPVGNDFEAIHAWLDLRDHESHTYRNYRKESERFLLWAVTERGKALSSLDTTDCKAYRDFLFAPPEAWLNPEFKPRWSASWRPFKGPLKPRTVKHTETILSSLCEWLVKQRYLDSNPFDGLPLLSSQELHTLQVEHALDDTQWQWLLDYCAKCQSSPPEGGDKHHYRRLWIALQLAYCTGLRLAELANARFGDITHKSRNGGQHWLRVLGKGSKQREVPLPIELVEELKRYALERGAVWGVPDSPEPIIGKFRKSAVLEASDFDLVETPFTTSGLHRVLKDFFNEAAAAMGRTATEEGQRDVEALTRMTTHWLRHTHASHALGSGAALLSVKENLGHASLSTTSLYLHGDKDQRYAEMGKLFRKKTGTG</sequence>
<dbReference type="InterPro" id="IPR013762">
    <property type="entry name" value="Integrase-like_cat_sf"/>
</dbReference>
<evidence type="ECO:0000313" key="8">
    <source>
        <dbReference type="EMBL" id="PZN78875.1"/>
    </source>
</evidence>
<dbReference type="InterPro" id="IPR050090">
    <property type="entry name" value="Tyrosine_recombinase_XerCD"/>
</dbReference>
<protein>
    <recommendedName>
        <fullName evidence="10">Integrase</fullName>
    </recommendedName>
</protein>
<dbReference type="PANTHER" id="PTHR30349:SF41">
    <property type="entry name" value="INTEGRASE_RECOMBINASE PROTEIN MJ0367-RELATED"/>
    <property type="match status" value="1"/>
</dbReference>
<dbReference type="SUPFAM" id="SSF56349">
    <property type="entry name" value="DNA breaking-rejoining enzymes"/>
    <property type="match status" value="1"/>
</dbReference>
<evidence type="ECO:0000256" key="1">
    <source>
        <dbReference type="ARBA" id="ARBA00008857"/>
    </source>
</evidence>
<dbReference type="Gene3D" id="1.10.443.10">
    <property type="entry name" value="Intergrase catalytic core"/>
    <property type="match status" value="1"/>
</dbReference>
<dbReference type="GO" id="GO:0015074">
    <property type="term" value="P:DNA integration"/>
    <property type="evidence" value="ECO:0007669"/>
    <property type="project" value="UniProtKB-KW"/>
</dbReference>
<dbReference type="PROSITE" id="PS51898">
    <property type="entry name" value="TYR_RECOMBINASE"/>
    <property type="match status" value="1"/>
</dbReference>
<dbReference type="GO" id="GO:0003677">
    <property type="term" value="F:DNA binding"/>
    <property type="evidence" value="ECO:0007669"/>
    <property type="project" value="UniProtKB-UniRule"/>
</dbReference>
<dbReference type="Gene3D" id="1.10.150.130">
    <property type="match status" value="1"/>
</dbReference>
<dbReference type="InterPro" id="IPR002104">
    <property type="entry name" value="Integrase_catalytic"/>
</dbReference>
<evidence type="ECO:0000259" key="7">
    <source>
        <dbReference type="PROSITE" id="PS51900"/>
    </source>
</evidence>
<dbReference type="PROSITE" id="PS51900">
    <property type="entry name" value="CB"/>
    <property type="match status" value="1"/>
</dbReference>
<reference evidence="8 9" key="1">
    <citation type="journal article" date="2018" name="Aquat. Microb. Ecol.">
        <title>Gammaproteobacterial methanotrophs dominate.</title>
        <authorList>
            <person name="Rissanen A.J."/>
            <person name="Saarenheimo J."/>
            <person name="Tiirola M."/>
            <person name="Peura S."/>
            <person name="Aalto S.L."/>
            <person name="Karvinen A."/>
            <person name="Nykanen H."/>
        </authorList>
    </citation>
    <scope>NUCLEOTIDE SEQUENCE [LARGE SCALE GENOMIC DNA]</scope>
    <source>
        <strain evidence="8">AMbin10</strain>
    </source>
</reference>
<accession>A0A2W4R3R4</accession>
<evidence type="ECO:0000259" key="6">
    <source>
        <dbReference type="PROSITE" id="PS51898"/>
    </source>
</evidence>
<dbReference type="EMBL" id="QJPH01000312">
    <property type="protein sequence ID" value="PZN78875.1"/>
    <property type="molecule type" value="Genomic_DNA"/>
</dbReference>
<proteinExistence type="inferred from homology"/>
<evidence type="ECO:0000256" key="2">
    <source>
        <dbReference type="ARBA" id="ARBA00022908"/>
    </source>
</evidence>
<feature type="domain" description="Core-binding (CB)" evidence="7">
    <location>
        <begin position="197"/>
        <end position="301"/>
    </location>
</feature>
<dbReference type="AlphaFoldDB" id="A0A2W4R3R4"/>
<evidence type="ECO:0000256" key="5">
    <source>
        <dbReference type="PROSITE-ProRule" id="PRU01248"/>
    </source>
</evidence>
<evidence type="ECO:0000313" key="9">
    <source>
        <dbReference type="Proteomes" id="UP000249396"/>
    </source>
</evidence>
<dbReference type="Pfam" id="PF00589">
    <property type="entry name" value="Phage_integrase"/>
    <property type="match status" value="1"/>
</dbReference>